<dbReference type="EMBL" id="BPRE01000002">
    <property type="protein sequence ID" value="GJE74169.1"/>
    <property type="molecule type" value="Genomic_DNA"/>
</dbReference>
<proteinExistence type="predicted"/>
<evidence type="ECO:0000313" key="3">
    <source>
        <dbReference type="Proteomes" id="UP001055093"/>
    </source>
</evidence>
<dbReference type="Proteomes" id="UP001055093">
    <property type="component" value="Unassembled WGS sequence"/>
</dbReference>
<keyword evidence="3" id="KW-1185">Reference proteome</keyword>
<reference evidence="2" key="2">
    <citation type="submission" date="2021-08" db="EMBL/GenBank/DDBJ databases">
        <authorList>
            <person name="Tani A."/>
            <person name="Ola A."/>
            <person name="Ogura Y."/>
            <person name="Katsura K."/>
            <person name="Hayashi T."/>
        </authorList>
    </citation>
    <scope>NUCLEOTIDE SEQUENCE</scope>
    <source>
        <strain evidence="2">DSM 14458</strain>
    </source>
</reference>
<sequence length="174" mass="19274">MLSMTEPRTPEREMSAAARRRAAAADRARRWREEQREAELAREAENAALRTEITALRAECQAAAVREDKAARLRAEHYTLRAERDRLWTHFDRLAKADTVDEDVIRALIKMGAIRRSPAGPLAIGRPTVSVSDVINVAGLVRCGGQEAGQAAYDAARAHVLERVAMLVPTSYDA</sequence>
<reference evidence="2" key="1">
    <citation type="journal article" date="2021" name="Front. Microbiol.">
        <title>Comprehensive Comparative Genomics and Phenotyping of Methylobacterium Species.</title>
        <authorList>
            <person name="Alessa O."/>
            <person name="Ogura Y."/>
            <person name="Fujitani Y."/>
            <person name="Takami H."/>
            <person name="Hayashi T."/>
            <person name="Sahin N."/>
            <person name="Tani A."/>
        </authorList>
    </citation>
    <scope>NUCLEOTIDE SEQUENCE</scope>
    <source>
        <strain evidence="2">DSM 14458</strain>
    </source>
</reference>
<feature type="region of interest" description="Disordered" evidence="1">
    <location>
        <begin position="1"/>
        <end position="20"/>
    </location>
</feature>
<accession>A0ABQ4US31</accession>
<name>A0ABQ4US31_9HYPH</name>
<gene>
    <name evidence="2" type="ORF">BGCPKDLD_0738</name>
</gene>
<evidence type="ECO:0000256" key="1">
    <source>
        <dbReference type="SAM" id="MobiDB-lite"/>
    </source>
</evidence>
<protein>
    <submittedName>
        <fullName evidence="2">Uncharacterized protein</fullName>
    </submittedName>
</protein>
<organism evidence="2 3">
    <name type="scientific">Methylorubrum suomiense</name>
    <dbReference type="NCBI Taxonomy" id="144191"/>
    <lineage>
        <taxon>Bacteria</taxon>
        <taxon>Pseudomonadati</taxon>
        <taxon>Pseudomonadota</taxon>
        <taxon>Alphaproteobacteria</taxon>
        <taxon>Hyphomicrobiales</taxon>
        <taxon>Methylobacteriaceae</taxon>
        <taxon>Methylorubrum</taxon>
    </lineage>
</organism>
<evidence type="ECO:0000313" key="2">
    <source>
        <dbReference type="EMBL" id="GJE74169.1"/>
    </source>
</evidence>
<comment type="caution">
    <text evidence="2">The sequence shown here is derived from an EMBL/GenBank/DDBJ whole genome shotgun (WGS) entry which is preliminary data.</text>
</comment>